<organism evidence="2 3">
    <name type="scientific">Eumeta variegata</name>
    <name type="common">Bagworm moth</name>
    <name type="synonym">Eumeta japonica</name>
    <dbReference type="NCBI Taxonomy" id="151549"/>
    <lineage>
        <taxon>Eukaryota</taxon>
        <taxon>Metazoa</taxon>
        <taxon>Ecdysozoa</taxon>
        <taxon>Arthropoda</taxon>
        <taxon>Hexapoda</taxon>
        <taxon>Insecta</taxon>
        <taxon>Pterygota</taxon>
        <taxon>Neoptera</taxon>
        <taxon>Endopterygota</taxon>
        <taxon>Lepidoptera</taxon>
        <taxon>Glossata</taxon>
        <taxon>Ditrysia</taxon>
        <taxon>Tineoidea</taxon>
        <taxon>Psychidae</taxon>
        <taxon>Oiketicinae</taxon>
        <taxon>Eumeta</taxon>
    </lineage>
</organism>
<accession>A0A4C1ULI2</accession>
<feature type="region of interest" description="Disordered" evidence="1">
    <location>
        <begin position="87"/>
        <end position="110"/>
    </location>
</feature>
<feature type="region of interest" description="Disordered" evidence="1">
    <location>
        <begin position="124"/>
        <end position="145"/>
    </location>
</feature>
<evidence type="ECO:0000256" key="1">
    <source>
        <dbReference type="SAM" id="MobiDB-lite"/>
    </source>
</evidence>
<proteinExistence type="predicted"/>
<gene>
    <name evidence="2" type="ORF">EVAR_11265_1</name>
</gene>
<keyword evidence="3" id="KW-1185">Reference proteome</keyword>
<dbReference type="EMBL" id="BGZK01000188">
    <property type="protein sequence ID" value="GBP27030.1"/>
    <property type="molecule type" value="Genomic_DNA"/>
</dbReference>
<name>A0A4C1ULI2_EUMVA</name>
<dbReference type="Proteomes" id="UP000299102">
    <property type="component" value="Unassembled WGS sequence"/>
</dbReference>
<feature type="compositionally biased region" description="Low complexity" evidence="1">
    <location>
        <begin position="92"/>
        <end position="109"/>
    </location>
</feature>
<sequence length="145" mass="16301">MVGDDGSVRFDRHVYWLWSMAAGKDAFGQLTFDLCTIAVHLTRRTAPAIRGALKVSRSQVQDLKLKITNSRSQTQGVIKYPCTHDLRRRRGQTTTAPRGGGRRQAAAVTPPTRRDLFTIALFKHPPARGAPPARPREENFRPKIR</sequence>
<dbReference type="AlphaFoldDB" id="A0A4C1ULI2"/>
<protein>
    <submittedName>
        <fullName evidence="2">Uncharacterized protein</fullName>
    </submittedName>
</protein>
<evidence type="ECO:0000313" key="2">
    <source>
        <dbReference type="EMBL" id="GBP27030.1"/>
    </source>
</evidence>
<comment type="caution">
    <text evidence="2">The sequence shown here is derived from an EMBL/GenBank/DDBJ whole genome shotgun (WGS) entry which is preliminary data.</text>
</comment>
<feature type="compositionally biased region" description="Basic and acidic residues" evidence="1">
    <location>
        <begin position="134"/>
        <end position="145"/>
    </location>
</feature>
<reference evidence="2 3" key="1">
    <citation type="journal article" date="2019" name="Commun. Biol.">
        <title>The bagworm genome reveals a unique fibroin gene that provides high tensile strength.</title>
        <authorList>
            <person name="Kono N."/>
            <person name="Nakamura H."/>
            <person name="Ohtoshi R."/>
            <person name="Tomita M."/>
            <person name="Numata K."/>
            <person name="Arakawa K."/>
        </authorList>
    </citation>
    <scope>NUCLEOTIDE SEQUENCE [LARGE SCALE GENOMIC DNA]</scope>
</reference>
<evidence type="ECO:0000313" key="3">
    <source>
        <dbReference type="Proteomes" id="UP000299102"/>
    </source>
</evidence>